<feature type="compositionally biased region" description="Basic residues" evidence="8">
    <location>
        <begin position="426"/>
        <end position="446"/>
    </location>
</feature>
<feature type="region of interest" description="Disordered" evidence="8">
    <location>
        <begin position="423"/>
        <end position="448"/>
    </location>
</feature>
<organism evidence="10 11">
    <name type="scientific">Tegillarca granosa</name>
    <name type="common">Malaysian cockle</name>
    <name type="synonym">Anadara granosa</name>
    <dbReference type="NCBI Taxonomy" id="220873"/>
    <lineage>
        <taxon>Eukaryota</taxon>
        <taxon>Metazoa</taxon>
        <taxon>Spiralia</taxon>
        <taxon>Lophotrochozoa</taxon>
        <taxon>Mollusca</taxon>
        <taxon>Bivalvia</taxon>
        <taxon>Autobranchia</taxon>
        <taxon>Pteriomorphia</taxon>
        <taxon>Arcoida</taxon>
        <taxon>Arcoidea</taxon>
        <taxon>Arcidae</taxon>
        <taxon>Tegillarca</taxon>
    </lineage>
</organism>
<evidence type="ECO:0000256" key="5">
    <source>
        <dbReference type="ARBA" id="ARBA00022691"/>
    </source>
</evidence>
<evidence type="ECO:0000313" key="10">
    <source>
        <dbReference type="EMBL" id="KAJ8300004.1"/>
    </source>
</evidence>
<dbReference type="PANTHER" id="PTHR16121:SF2">
    <property type="entry name" value="CAP-SPECIFIC MRNA (NUCLEOSIDE-2'-O-)-METHYLTRANSFERASE 2"/>
    <property type="match status" value="1"/>
</dbReference>
<accession>A0ABQ9E3J2</accession>
<dbReference type="InterPro" id="IPR025807">
    <property type="entry name" value="Adrift-typ_MeTrfase"/>
</dbReference>
<comment type="catalytic activity">
    <reaction evidence="6">
        <text>a 5'-end (N(7)-methyl 5'-triphosphoguanosine)-(2'-O-methyl-ribonucleoside)-(ribonucleotide) in mRNA + S-adenosyl-L-methionine = a 5'-end (N(7)-methyl 5'-triphosphoguanosine)-(2'-O-methyl-ribonucleoside)-(2'-O-methyl-ribonucleotide) in mRNA + S-adenosyl-L-homocysteine + H(+)</text>
        <dbReference type="Rhea" id="RHEA:67024"/>
        <dbReference type="Rhea" id="RHEA-COMP:17169"/>
        <dbReference type="Rhea" id="RHEA-COMP:17170"/>
        <dbReference type="ChEBI" id="CHEBI:15378"/>
        <dbReference type="ChEBI" id="CHEBI:57856"/>
        <dbReference type="ChEBI" id="CHEBI:59789"/>
        <dbReference type="ChEBI" id="CHEBI:167612"/>
        <dbReference type="ChEBI" id="CHEBI:167614"/>
        <dbReference type="EC" id="2.1.1.296"/>
    </reaction>
</comment>
<dbReference type="InterPro" id="IPR002877">
    <property type="entry name" value="RNA_MeTrfase_FtsJ_dom"/>
</dbReference>
<feature type="binding site" evidence="7">
    <location>
        <position position="176"/>
    </location>
    <ligand>
        <name>S-adenosyl-L-methionine</name>
        <dbReference type="ChEBI" id="CHEBI:59789"/>
    </ligand>
</feature>
<keyword evidence="11" id="KW-1185">Reference proteome</keyword>
<evidence type="ECO:0000256" key="4">
    <source>
        <dbReference type="ARBA" id="ARBA00022679"/>
    </source>
</evidence>
<proteinExistence type="predicted"/>
<gene>
    <name evidence="10" type="ORF">KUTeg_021523</name>
</gene>
<evidence type="ECO:0000256" key="6">
    <source>
        <dbReference type="ARBA" id="ARBA00049477"/>
    </source>
</evidence>
<name>A0ABQ9E3J2_TEGGR</name>
<keyword evidence="4 7" id="KW-0808">Transferase</keyword>
<dbReference type="Proteomes" id="UP001217089">
    <property type="component" value="Unassembled WGS sequence"/>
</dbReference>
<dbReference type="PANTHER" id="PTHR16121">
    <property type="entry name" value="CAP-SPECIFIC MRNA (NUCLEOSIDE-2'-O-)-METHYLTRANSFERASE 1-RELATED"/>
    <property type="match status" value="1"/>
</dbReference>
<dbReference type="Gene3D" id="3.40.50.12760">
    <property type="match status" value="3"/>
</dbReference>
<comment type="caution">
    <text evidence="10">The sequence shown here is derived from an EMBL/GenBank/DDBJ whole genome shotgun (WGS) entry which is preliminary data.</text>
</comment>
<keyword evidence="5 7" id="KW-0949">S-adenosyl-L-methionine</keyword>
<evidence type="ECO:0000256" key="3">
    <source>
        <dbReference type="ARBA" id="ARBA00022603"/>
    </source>
</evidence>
<evidence type="ECO:0000256" key="8">
    <source>
        <dbReference type="SAM" id="MobiDB-lite"/>
    </source>
</evidence>
<feature type="domain" description="Adrift-type SAM-dependent 2'-O-MTase" evidence="9">
    <location>
        <begin position="140"/>
        <end position="336"/>
    </location>
</feature>
<reference evidence="10 11" key="1">
    <citation type="submission" date="2022-12" db="EMBL/GenBank/DDBJ databases">
        <title>Chromosome-level genome of Tegillarca granosa.</title>
        <authorList>
            <person name="Kim J."/>
        </authorList>
    </citation>
    <scope>NUCLEOTIDE SEQUENCE [LARGE SCALE GENOMIC DNA]</scope>
    <source>
        <strain evidence="10">Teg-2019</strain>
        <tissue evidence="10">Adductor muscle</tissue>
    </source>
</reference>
<evidence type="ECO:0000256" key="1">
    <source>
        <dbReference type="ARBA" id="ARBA00012770"/>
    </source>
</evidence>
<keyword evidence="3 7" id="KW-0489">Methyltransferase</keyword>
<evidence type="ECO:0000259" key="9">
    <source>
        <dbReference type="PROSITE" id="PS51614"/>
    </source>
</evidence>
<dbReference type="EMBL" id="JARBDR010000919">
    <property type="protein sequence ID" value="KAJ8300004.1"/>
    <property type="molecule type" value="Genomic_DNA"/>
</dbReference>
<dbReference type="InterPro" id="IPR029063">
    <property type="entry name" value="SAM-dependent_MTases_sf"/>
</dbReference>
<dbReference type="Pfam" id="PF01728">
    <property type="entry name" value="FtsJ"/>
    <property type="match status" value="1"/>
</dbReference>
<evidence type="ECO:0000313" key="11">
    <source>
        <dbReference type="Proteomes" id="UP001217089"/>
    </source>
</evidence>
<evidence type="ECO:0000256" key="7">
    <source>
        <dbReference type="PROSITE-ProRule" id="PRU00946"/>
    </source>
</evidence>
<feature type="active site" description="Proton acceptor" evidence="7">
    <location>
        <position position="303"/>
    </location>
</feature>
<dbReference type="PROSITE" id="PS51614">
    <property type="entry name" value="SAM_MT_ADRIFT"/>
    <property type="match status" value="1"/>
</dbReference>
<protein>
    <recommendedName>
        <fullName evidence="2">Cap-specific mRNA (nucleoside-2'-O-)-methyltransferase 2</fullName>
        <ecNumber evidence="1">2.1.1.296</ecNumber>
    </recommendedName>
</protein>
<dbReference type="EC" id="2.1.1.296" evidence="1"/>
<feature type="binding site" evidence="7">
    <location>
        <position position="263"/>
    </location>
    <ligand>
        <name>S-adenosyl-L-methionine</name>
        <dbReference type="ChEBI" id="CHEBI:59789"/>
    </ligand>
</feature>
<evidence type="ECO:0000256" key="2">
    <source>
        <dbReference type="ARBA" id="ARBA00021134"/>
    </source>
</evidence>
<feature type="binding site" evidence="7">
    <location>
        <position position="195"/>
    </location>
    <ligand>
        <name>S-adenosyl-L-methionine</name>
        <dbReference type="ChEBI" id="CHEBI:59789"/>
    </ligand>
</feature>
<sequence>MELTFGKPRFRVDHGVIIMTKHRKRKLSTSASDEQLDLLTKQKVEKLFQKKFTFTKPDSGEKWNLPNSSEDKWSLSNLSERLSGQLVAWKNDDLESMKNDLNSLKDKLSDKDVISWNEHTCYMNYAAKVVPEIRHRFNPELCTQAWCKFYEIVSSYPLVDFDSDGFNSVHLCEAPGAFITSLNHYLVASGFEGLWTWLGTTLNPYYEGNSLNQMIEDDKLVRFSYDYWYFGVDNTGDLLQYKNLEGLLDHAGKMEPIHLVTADGSFDCQNNPAEQEIIVSRLKYCETLVALLLLTPGGSFVMKMFTMFESYTLCLVYLLNCYFEQVNVFKPATSKSETTTSEAPCIFTIDEIPESFVNQHIECCKFFSEIQKQTIKTNLENYPVLPENYRTWLDSVKEYCADCFINRYHVCYIPKYYRLTNTPNQKRNKTKREKNGRSLPPKKRHSGTFTDRQKYYALCWKDKLKHLPVYDVSQEDIIWFEIESHHKSSQSNVVYHRRKILNETVNVIKSDKKLMLIIIDTGEQNITQSHAITGIEKTVTKSLPEIVTAEYDVLHEQYVFYLDLMENSEIILEREIQTQQMMLKTVTELLQHLPNSSTLVIQMSSCLSRFVGGLIYMLSQAFELIGFLQYPGGASLQQCLLCTNFYGLPSYLLQHLQKVAAHRSEKGMDVLETVPITSVVSDSDFLLFLRKTNENLLKSFVTTVIKHERETVTKSLPEIVTAEYDVLHEQYVFYLDLMENSEIILEREIQTQQMMLKTVTELLQHLPNSSTLVIQMSSCLSRFVGGLIYMLSQAFELIGFLQYPGGASLQQCLLCTNFYGLPSYLLQHLQKVAAHRSENGMDVLETVPITSVVSDSDFLLFLRKTNENLLKSFVTTKAKIQFHKINNIDDEEFVLFFCMFW</sequence>
<dbReference type="InterPro" id="IPR050851">
    <property type="entry name" value="mRNA_Cap_2O-Ribose_MeTrfase"/>
</dbReference>
<dbReference type="SUPFAM" id="SSF53335">
    <property type="entry name" value="S-adenosyl-L-methionine-dependent methyltransferases"/>
    <property type="match status" value="1"/>
</dbReference>